<feature type="domain" description="Gfo/Idh/MocA-like oxidoreductase N-terminal" evidence="2">
    <location>
        <begin position="7"/>
        <end position="128"/>
    </location>
</feature>
<dbReference type="Gene3D" id="3.40.50.720">
    <property type="entry name" value="NAD(P)-binding Rossmann-like Domain"/>
    <property type="match status" value="1"/>
</dbReference>
<accession>A0ABV4U167</accession>
<keyword evidence="1" id="KW-0560">Oxidoreductase</keyword>
<gene>
    <name evidence="4" type="ORF">ACERK3_03440</name>
</gene>
<dbReference type="RefSeq" id="WP_425344270.1">
    <property type="nucleotide sequence ID" value="NZ_JBGUBD010000002.1"/>
</dbReference>
<protein>
    <submittedName>
        <fullName evidence="4">Gfo/Idh/MocA family protein</fullName>
    </submittedName>
</protein>
<proteinExistence type="predicted"/>
<dbReference type="Pfam" id="PF01408">
    <property type="entry name" value="GFO_IDH_MocA"/>
    <property type="match status" value="1"/>
</dbReference>
<dbReference type="SUPFAM" id="SSF55347">
    <property type="entry name" value="Glyceraldehyde-3-phosphate dehydrogenase-like, C-terminal domain"/>
    <property type="match status" value="1"/>
</dbReference>
<dbReference type="InterPro" id="IPR036291">
    <property type="entry name" value="NAD(P)-bd_dom_sf"/>
</dbReference>
<dbReference type="Pfam" id="PF02894">
    <property type="entry name" value="GFO_IDH_MocA_C"/>
    <property type="match status" value="1"/>
</dbReference>
<dbReference type="Proteomes" id="UP001575105">
    <property type="component" value="Unassembled WGS sequence"/>
</dbReference>
<evidence type="ECO:0000259" key="3">
    <source>
        <dbReference type="Pfam" id="PF02894"/>
    </source>
</evidence>
<evidence type="ECO:0000259" key="2">
    <source>
        <dbReference type="Pfam" id="PF01408"/>
    </source>
</evidence>
<dbReference type="EMBL" id="JBGUBD010000002">
    <property type="protein sequence ID" value="MFA9477345.1"/>
    <property type="molecule type" value="Genomic_DNA"/>
</dbReference>
<dbReference type="Gene3D" id="3.30.360.10">
    <property type="entry name" value="Dihydrodipicolinate Reductase, domain 2"/>
    <property type="match status" value="1"/>
</dbReference>
<feature type="domain" description="Gfo/Idh/MocA-like oxidoreductase C-terminal" evidence="3">
    <location>
        <begin position="145"/>
        <end position="351"/>
    </location>
</feature>
<evidence type="ECO:0000256" key="1">
    <source>
        <dbReference type="ARBA" id="ARBA00023002"/>
    </source>
</evidence>
<reference evidence="4 5" key="1">
    <citation type="submission" date="2024-08" db="EMBL/GenBank/DDBJ databases">
        <title>Whole-genome sequencing of halo(alkali)philic microorganisms from hypersaline lakes.</title>
        <authorList>
            <person name="Sorokin D.Y."/>
            <person name="Merkel A.Y."/>
            <person name="Messina E."/>
            <person name="Yakimov M."/>
        </authorList>
    </citation>
    <scope>NUCLEOTIDE SEQUENCE [LARGE SCALE GENOMIC DNA]</scope>
    <source>
        <strain evidence="4 5">AB-hyl4</strain>
    </source>
</reference>
<dbReference type="InterPro" id="IPR050463">
    <property type="entry name" value="Gfo/Idh/MocA_oxidrdct_glycsds"/>
</dbReference>
<dbReference type="PANTHER" id="PTHR43818:SF11">
    <property type="entry name" value="BCDNA.GH03377"/>
    <property type="match status" value="1"/>
</dbReference>
<dbReference type="SUPFAM" id="SSF51735">
    <property type="entry name" value="NAD(P)-binding Rossmann-fold domains"/>
    <property type="match status" value="1"/>
</dbReference>
<organism evidence="4 5">
    <name type="scientific">Natronomicrosphaera hydrolytica</name>
    <dbReference type="NCBI Taxonomy" id="3242702"/>
    <lineage>
        <taxon>Bacteria</taxon>
        <taxon>Pseudomonadati</taxon>
        <taxon>Planctomycetota</taxon>
        <taxon>Phycisphaerae</taxon>
        <taxon>Phycisphaerales</taxon>
        <taxon>Phycisphaeraceae</taxon>
        <taxon>Natronomicrosphaera</taxon>
    </lineage>
</organism>
<sequence length="361" mass="40049">MASTKKLRIAFIGAGGIAGAHLRALAKLDDVEVVAMADVAEAGMKKHAEEYGIPSDRCYTDYQEMLDKVEPDAVSVCTPNGLHAPNSIAALKAGAHVFVEKPMAMNAEEARQMIDVAKSVDRKLVIGFQYRFAGKTQFLKRAADDGLFGKIMFGRVQALRRRGIPNWGVFGRKDLQGGGPMIDIGVHMLEMCHYTMGSPRPVAAVGMTDTYLGNKPSEVSSRWPGWDHKTYTVEDFACGHIRFENGEVIHIESMFAGHIEQDVMDFQLMGHKGGAVWSESRVFTDQNGHMVDIKPNYLESSDFPYMFDRKMRDFVDHVLYNKPSMAPAEHGLRVQQMLDGIYRSAEQGGKEVAIEELATVE</sequence>
<dbReference type="InterPro" id="IPR004104">
    <property type="entry name" value="Gfo/Idh/MocA-like_OxRdtase_C"/>
</dbReference>
<dbReference type="InterPro" id="IPR000683">
    <property type="entry name" value="Gfo/Idh/MocA-like_OxRdtase_N"/>
</dbReference>
<evidence type="ECO:0000313" key="4">
    <source>
        <dbReference type="EMBL" id="MFA9477345.1"/>
    </source>
</evidence>
<comment type="caution">
    <text evidence="4">The sequence shown here is derived from an EMBL/GenBank/DDBJ whole genome shotgun (WGS) entry which is preliminary data.</text>
</comment>
<dbReference type="PANTHER" id="PTHR43818">
    <property type="entry name" value="BCDNA.GH03377"/>
    <property type="match status" value="1"/>
</dbReference>
<name>A0ABV4U167_9BACT</name>
<evidence type="ECO:0000313" key="5">
    <source>
        <dbReference type="Proteomes" id="UP001575105"/>
    </source>
</evidence>
<keyword evidence="5" id="KW-1185">Reference proteome</keyword>